<protein>
    <recommendedName>
        <fullName evidence="3">Sulfotransferase</fullName>
    </recommendedName>
</protein>
<dbReference type="EMBL" id="BAABLX010000007">
    <property type="protein sequence ID" value="GAA4936442.1"/>
    <property type="molecule type" value="Genomic_DNA"/>
</dbReference>
<evidence type="ECO:0008006" key="3">
    <source>
        <dbReference type="Google" id="ProtNLM"/>
    </source>
</evidence>
<reference evidence="2" key="1">
    <citation type="journal article" date="2019" name="Int. J. Syst. Evol. Microbiol.">
        <title>The Global Catalogue of Microorganisms (GCM) 10K type strain sequencing project: providing services to taxonomists for standard genome sequencing and annotation.</title>
        <authorList>
            <consortium name="The Broad Institute Genomics Platform"/>
            <consortium name="The Broad Institute Genome Sequencing Center for Infectious Disease"/>
            <person name="Wu L."/>
            <person name="Ma J."/>
        </authorList>
    </citation>
    <scope>NUCLEOTIDE SEQUENCE [LARGE SCALE GENOMIC DNA]</scope>
    <source>
        <strain evidence="2">JCM 19134</strain>
    </source>
</reference>
<name>A0AAV3TZY6_9ALTE</name>
<dbReference type="InterPro" id="IPR027417">
    <property type="entry name" value="P-loop_NTPase"/>
</dbReference>
<dbReference type="Gene3D" id="3.40.50.300">
    <property type="entry name" value="P-loop containing nucleotide triphosphate hydrolases"/>
    <property type="match status" value="1"/>
</dbReference>
<comment type="caution">
    <text evidence="1">The sequence shown here is derived from an EMBL/GenBank/DDBJ whole genome shotgun (WGS) entry which is preliminary data.</text>
</comment>
<accession>A0AAV3TZY6</accession>
<gene>
    <name evidence="1" type="ORF">GCM10025791_12690</name>
</gene>
<dbReference type="Pfam" id="PF13469">
    <property type="entry name" value="Sulfotransfer_3"/>
    <property type="match status" value="1"/>
</dbReference>
<keyword evidence="2" id="KW-1185">Reference proteome</keyword>
<dbReference type="Proteomes" id="UP001409585">
    <property type="component" value="Unassembled WGS sequence"/>
</dbReference>
<sequence length="187" mass="21313">MGNEKGFYENTVIREQMIKKLLLHLGCDPLGVKSLPLYERVPNVSGLDEAVLQCIHKQGYSGDHPWLYKDAKLTLLWPIIAQAFPRARWIIVRREPTSIIASCMRTHFMAHHSQSKEFWQDFVRQYQQRLQGLQSSACKVFEICADSLIRGNSDELLLLAESLELSANASAVSQFISPELWRANTPA</sequence>
<dbReference type="AlphaFoldDB" id="A0AAV3TZY6"/>
<evidence type="ECO:0000313" key="1">
    <source>
        <dbReference type="EMBL" id="GAA4936442.1"/>
    </source>
</evidence>
<organism evidence="1 2">
    <name type="scientific">Halioxenophilus aromaticivorans</name>
    <dbReference type="NCBI Taxonomy" id="1306992"/>
    <lineage>
        <taxon>Bacteria</taxon>
        <taxon>Pseudomonadati</taxon>
        <taxon>Pseudomonadota</taxon>
        <taxon>Gammaproteobacteria</taxon>
        <taxon>Alteromonadales</taxon>
        <taxon>Alteromonadaceae</taxon>
        <taxon>Halioxenophilus</taxon>
    </lineage>
</organism>
<dbReference type="SUPFAM" id="SSF52540">
    <property type="entry name" value="P-loop containing nucleoside triphosphate hydrolases"/>
    <property type="match status" value="1"/>
</dbReference>
<proteinExistence type="predicted"/>
<evidence type="ECO:0000313" key="2">
    <source>
        <dbReference type="Proteomes" id="UP001409585"/>
    </source>
</evidence>